<dbReference type="AlphaFoldDB" id="A0A7W5GG70"/>
<dbReference type="SUPFAM" id="SSF46785">
    <property type="entry name" value="Winged helix' DNA-binding domain"/>
    <property type="match status" value="1"/>
</dbReference>
<dbReference type="InterPro" id="IPR051534">
    <property type="entry name" value="CBASS_pafABC_assoc_protein"/>
</dbReference>
<dbReference type="PROSITE" id="PS00894">
    <property type="entry name" value="HTH_DEOR_1"/>
    <property type="match status" value="1"/>
</dbReference>
<gene>
    <name evidence="5" type="ORF">FHS07_003147</name>
</gene>
<evidence type="ECO:0000313" key="5">
    <source>
        <dbReference type="EMBL" id="MBB3159414.1"/>
    </source>
</evidence>
<dbReference type="PANTHER" id="PTHR34580">
    <property type="match status" value="1"/>
</dbReference>
<accession>A0A7W5GG70</accession>
<dbReference type="PROSITE" id="PS51000">
    <property type="entry name" value="HTH_DEOR_2"/>
    <property type="match status" value="1"/>
</dbReference>
<evidence type="ECO:0000259" key="4">
    <source>
        <dbReference type="PROSITE" id="PS51000"/>
    </source>
</evidence>
<name>A0A7W5GG70_9MICO</name>
<dbReference type="InterPro" id="IPR018356">
    <property type="entry name" value="Tscrpt_reg_HTH_DeoR_CS"/>
</dbReference>
<organism evidence="5 6">
    <name type="scientific">Microbacterium proteolyticum</name>
    <dbReference type="NCBI Taxonomy" id="1572644"/>
    <lineage>
        <taxon>Bacteria</taxon>
        <taxon>Bacillati</taxon>
        <taxon>Actinomycetota</taxon>
        <taxon>Actinomycetes</taxon>
        <taxon>Micrococcales</taxon>
        <taxon>Microbacteriaceae</taxon>
        <taxon>Microbacterium</taxon>
    </lineage>
</organism>
<sequence length="321" mass="34713">MPESSSPSTSRRLLSLLTVLQSRRDWPAAALAGRLDVSARTIRRDVDRLRELGYEIDAMRGPAGGYRLRAGTYMPPVAFADDQAVAVAVALRLAASSGGPLAEAAEEALSVVSRLLPASLGRRAQRFAVEAVAPAGAVGVEPGVLSAVEAAIAADEEIRFDYGGSEGPVRVTEPHHLLWHSGRWYLLAFTSERDGWRVYRVDRLRLKSHRGRRFTRREVPGGDPARYLEGRFRGGDESGGWPCRGEIVVEASREELEPHVVDGTLLDAGEGRARVGLGSWSWGALAAECLRFDRPIADAHPAALRDALAEVARRAAVAARV</sequence>
<dbReference type="Proteomes" id="UP000543579">
    <property type="component" value="Unassembled WGS sequence"/>
</dbReference>
<dbReference type="InterPro" id="IPR001034">
    <property type="entry name" value="DeoR_HTH"/>
</dbReference>
<dbReference type="InterPro" id="IPR036388">
    <property type="entry name" value="WH-like_DNA-bd_sf"/>
</dbReference>
<reference evidence="5 6" key="1">
    <citation type="submission" date="2020-08" db="EMBL/GenBank/DDBJ databases">
        <title>Genomic Encyclopedia of Type Strains, Phase III (KMG-III): the genomes of soil and plant-associated and newly described type strains.</title>
        <authorList>
            <person name="Whitman W."/>
        </authorList>
    </citation>
    <scope>NUCLEOTIDE SEQUENCE [LARGE SCALE GENOMIC DNA]</scope>
    <source>
        <strain evidence="5 6">CECT 8356</strain>
    </source>
</reference>
<dbReference type="InterPro" id="IPR013196">
    <property type="entry name" value="HTH_11"/>
</dbReference>
<comment type="caution">
    <text evidence="5">The sequence shown here is derived from an EMBL/GenBank/DDBJ whole genome shotgun (WGS) entry which is preliminary data.</text>
</comment>
<dbReference type="PROSITE" id="PS52050">
    <property type="entry name" value="WYL"/>
    <property type="match status" value="1"/>
</dbReference>
<evidence type="ECO:0000256" key="2">
    <source>
        <dbReference type="ARBA" id="ARBA00023125"/>
    </source>
</evidence>
<dbReference type="PANTHER" id="PTHR34580:SF3">
    <property type="entry name" value="PROTEIN PAFB"/>
    <property type="match status" value="1"/>
</dbReference>
<dbReference type="InterPro" id="IPR026881">
    <property type="entry name" value="WYL_dom"/>
</dbReference>
<dbReference type="EMBL" id="JACHXY010000004">
    <property type="protein sequence ID" value="MBB3159414.1"/>
    <property type="molecule type" value="Genomic_DNA"/>
</dbReference>
<proteinExistence type="predicted"/>
<dbReference type="Pfam" id="PF08279">
    <property type="entry name" value="HTH_11"/>
    <property type="match status" value="1"/>
</dbReference>
<dbReference type="GO" id="GO:0003677">
    <property type="term" value="F:DNA binding"/>
    <property type="evidence" value="ECO:0007669"/>
    <property type="project" value="UniProtKB-KW"/>
</dbReference>
<keyword evidence="1" id="KW-0805">Transcription regulation</keyword>
<protein>
    <submittedName>
        <fullName evidence="5">Biotin operon repressor</fullName>
    </submittedName>
</protein>
<keyword evidence="2" id="KW-0238">DNA-binding</keyword>
<keyword evidence="3" id="KW-0804">Transcription</keyword>
<dbReference type="Gene3D" id="1.10.10.10">
    <property type="entry name" value="Winged helix-like DNA-binding domain superfamily/Winged helix DNA-binding domain"/>
    <property type="match status" value="1"/>
</dbReference>
<dbReference type="RefSeq" id="WP_343054741.1">
    <property type="nucleotide sequence ID" value="NZ_JACHXY010000004.1"/>
</dbReference>
<dbReference type="InterPro" id="IPR036390">
    <property type="entry name" value="WH_DNA-bd_sf"/>
</dbReference>
<evidence type="ECO:0000256" key="3">
    <source>
        <dbReference type="ARBA" id="ARBA00023163"/>
    </source>
</evidence>
<evidence type="ECO:0000256" key="1">
    <source>
        <dbReference type="ARBA" id="ARBA00023015"/>
    </source>
</evidence>
<evidence type="ECO:0000313" key="6">
    <source>
        <dbReference type="Proteomes" id="UP000543579"/>
    </source>
</evidence>
<dbReference type="Pfam" id="PF13280">
    <property type="entry name" value="WYL"/>
    <property type="match status" value="1"/>
</dbReference>
<dbReference type="GO" id="GO:0003700">
    <property type="term" value="F:DNA-binding transcription factor activity"/>
    <property type="evidence" value="ECO:0007669"/>
    <property type="project" value="InterPro"/>
</dbReference>
<feature type="domain" description="HTH deoR-type" evidence="4">
    <location>
        <begin position="9"/>
        <end position="68"/>
    </location>
</feature>